<dbReference type="AlphaFoldDB" id="A0ABD0JNF8"/>
<name>A0ABD0JNF8_9CAEN</name>
<dbReference type="EMBL" id="JACVVK020000379">
    <property type="protein sequence ID" value="KAK7476334.1"/>
    <property type="molecule type" value="Genomic_DNA"/>
</dbReference>
<protein>
    <submittedName>
        <fullName evidence="1">Uncharacterized protein</fullName>
    </submittedName>
</protein>
<accession>A0ABD0JNF8</accession>
<dbReference type="Proteomes" id="UP001519460">
    <property type="component" value="Unassembled WGS sequence"/>
</dbReference>
<organism evidence="1 2">
    <name type="scientific">Batillaria attramentaria</name>
    <dbReference type="NCBI Taxonomy" id="370345"/>
    <lineage>
        <taxon>Eukaryota</taxon>
        <taxon>Metazoa</taxon>
        <taxon>Spiralia</taxon>
        <taxon>Lophotrochozoa</taxon>
        <taxon>Mollusca</taxon>
        <taxon>Gastropoda</taxon>
        <taxon>Caenogastropoda</taxon>
        <taxon>Sorbeoconcha</taxon>
        <taxon>Cerithioidea</taxon>
        <taxon>Batillariidae</taxon>
        <taxon>Batillaria</taxon>
    </lineage>
</organism>
<gene>
    <name evidence="1" type="ORF">BaRGS_00032452</name>
</gene>
<comment type="caution">
    <text evidence="1">The sequence shown here is derived from an EMBL/GenBank/DDBJ whole genome shotgun (WGS) entry which is preliminary data.</text>
</comment>
<evidence type="ECO:0000313" key="2">
    <source>
        <dbReference type="Proteomes" id="UP001519460"/>
    </source>
</evidence>
<reference evidence="1 2" key="1">
    <citation type="journal article" date="2023" name="Sci. Data">
        <title>Genome assembly of the Korean intertidal mud-creeper Batillaria attramentaria.</title>
        <authorList>
            <person name="Patra A.K."/>
            <person name="Ho P.T."/>
            <person name="Jun S."/>
            <person name="Lee S.J."/>
            <person name="Kim Y."/>
            <person name="Won Y.J."/>
        </authorList>
    </citation>
    <scope>NUCLEOTIDE SEQUENCE [LARGE SCALE GENOMIC DNA]</scope>
    <source>
        <strain evidence="1">Wonlab-2016</strain>
    </source>
</reference>
<keyword evidence="2" id="KW-1185">Reference proteome</keyword>
<proteinExistence type="predicted"/>
<sequence>MISMAASAAENRFTNLAIFASKLALKPTWYGGKVLARVSSLRHIRLTLRTSSSGLLNIASETKVKSANVSPTFAVGW</sequence>
<evidence type="ECO:0000313" key="1">
    <source>
        <dbReference type="EMBL" id="KAK7476334.1"/>
    </source>
</evidence>